<reference evidence="1 2" key="1">
    <citation type="submission" date="2019-07" db="EMBL/GenBank/DDBJ databases">
        <title>Litoreibacter alkalisoli sp. nov., isolated from saline-alkaline soil.</title>
        <authorList>
            <person name="Wang S."/>
            <person name="Xu L."/>
            <person name="Xing Y.-T."/>
            <person name="Sun J.-Q."/>
        </authorList>
    </citation>
    <scope>NUCLEOTIDE SEQUENCE [LARGE SCALE GENOMIC DNA]</scope>
    <source>
        <strain evidence="1 2">LN3S51</strain>
    </source>
</reference>
<dbReference type="Pfam" id="PF05013">
    <property type="entry name" value="FGase"/>
    <property type="match status" value="1"/>
</dbReference>
<dbReference type="Gene3D" id="3.40.630.40">
    <property type="entry name" value="Zn-dependent exopeptidases"/>
    <property type="match status" value="1"/>
</dbReference>
<name>A0A5B8I6U9_9RHOB</name>
<dbReference type="OrthoDB" id="9802050at2"/>
<dbReference type="GO" id="GO:0016787">
    <property type="term" value="F:hydrolase activity"/>
    <property type="evidence" value="ECO:0007669"/>
    <property type="project" value="UniProtKB-KW"/>
</dbReference>
<dbReference type="InterPro" id="IPR007709">
    <property type="entry name" value="N-FG_amidohydro"/>
</dbReference>
<dbReference type="EMBL" id="CP042261">
    <property type="protein sequence ID" value="QDY68206.1"/>
    <property type="molecule type" value="Genomic_DNA"/>
</dbReference>
<dbReference type="SUPFAM" id="SSF53187">
    <property type="entry name" value="Zn-dependent exopeptidases"/>
    <property type="match status" value="1"/>
</dbReference>
<organism evidence="1 2">
    <name type="scientific">Qingshengfaniella alkalisoli</name>
    <dbReference type="NCBI Taxonomy" id="2599296"/>
    <lineage>
        <taxon>Bacteria</taxon>
        <taxon>Pseudomonadati</taxon>
        <taxon>Pseudomonadota</taxon>
        <taxon>Alphaproteobacteria</taxon>
        <taxon>Rhodobacterales</taxon>
        <taxon>Paracoccaceae</taxon>
        <taxon>Qingshengfaniella</taxon>
    </lineage>
</organism>
<gene>
    <name evidence="1" type="ORF">FPZ52_00195</name>
</gene>
<evidence type="ECO:0000313" key="2">
    <source>
        <dbReference type="Proteomes" id="UP000318483"/>
    </source>
</evidence>
<dbReference type="KEGG" id="lit:FPZ52_00195"/>
<accession>A0A5B8I6U9</accession>
<keyword evidence="2" id="KW-1185">Reference proteome</keyword>
<dbReference type="Proteomes" id="UP000318483">
    <property type="component" value="Chromosome"/>
</dbReference>
<keyword evidence="1" id="KW-0378">Hydrolase</keyword>
<protein>
    <submittedName>
        <fullName evidence="1">N-formylglutamate amidohydrolase</fullName>
    </submittedName>
</protein>
<evidence type="ECO:0000313" key="1">
    <source>
        <dbReference type="EMBL" id="QDY68206.1"/>
    </source>
</evidence>
<sequence length="290" mass="31810">MGQSGVSVVAYKIVRPENAQSCVVFASPHSGRRYDPAFLESTILDEHSIRSSEDAYMDQLIEDAPLFGAPLLLACMPRAYIDLNRASDELDPALVAGIRRAGHNPRVSSGLGVIPRVVANGKAIYRGKITRDEALARIDTVWHPYHRALAGLIDEQRQKFGQSILIDCHSMPHEAIENHSSGGAPPQVVLGDRFGAAASPEIMDAVEAAFQQEGLRVARNTPFAGAYVTQTYGRPVRNQHVIQMELDRALYMDERRVCPNADFQEVRQMIGRVIARIAEFGQGALPLAAE</sequence>
<dbReference type="AlphaFoldDB" id="A0A5B8I6U9"/>
<proteinExistence type="predicted"/>